<dbReference type="InterPro" id="IPR049458">
    <property type="entry name" value="EpsG-like"/>
</dbReference>
<keyword evidence="1" id="KW-0472">Membrane</keyword>
<proteinExistence type="predicted"/>
<name>S6A2J1_9SPIR</name>
<feature type="transmembrane region" description="Helical" evidence="1">
    <location>
        <begin position="247"/>
        <end position="266"/>
    </location>
</feature>
<feature type="transmembrane region" description="Helical" evidence="1">
    <location>
        <begin position="87"/>
        <end position="104"/>
    </location>
</feature>
<dbReference type="Proteomes" id="UP000015620">
    <property type="component" value="Chromosome"/>
</dbReference>
<keyword evidence="3" id="KW-1185">Reference proteome</keyword>
<organism evidence="2 3">
    <name type="scientific">Treponema pedis str. T A4</name>
    <dbReference type="NCBI Taxonomy" id="1291379"/>
    <lineage>
        <taxon>Bacteria</taxon>
        <taxon>Pseudomonadati</taxon>
        <taxon>Spirochaetota</taxon>
        <taxon>Spirochaetia</taxon>
        <taxon>Spirochaetales</taxon>
        <taxon>Treponemataceae</taxon>
        <taxon>Treponema</taxon>
    </lineage>
</organism>
<gene>
    <name evidence="2" type="ORF">TPE_0210</name>
</gene>
<evidence type="ECO:0000256" key="1">
    <source>
        <dbReference type="SAM" id="Phobius"/>
    </source>
</evidence>
<feature type="transmembrane region" description="Helical" evidence="1">
    <location>
        <begin position="57"/>
        <end position="81"/>
    </location>
</feature>
<feature type="transmembrane region" description="Helical" evidence="1">
    <location>
        <begin position="272"/>
        <end position="292"/>
    </location>
</feature>
<feature type="transmembrane region" description="Helical" evidence="1">
    <location>
        <begin position="116"/>
        <end position="134"/>
    </location>
</feature>
<dbReference type="Pfam" id="PF14897">
    <property type="entry name" value="EpsG"/>
    <property type="match status" value="1"/>
</dbReference>
<evidence type="ECO:0000313" key="2">
    <source>
        <dbReference type="EMBL" id="AGT42706.1"/>
    </source>
</evidence>
<dbReference type="HOGENOM" id="CLU_839217_0_0_12"/>
<sequence length="331" mass="39215">MILMSLLIFPILIGINSDRADFGNYLLFFQNSPVSIFSVDFFEYAREQHAELGYNYFQAVIKFFVNSATFFFIIFCFISLFIRYRHYRYFISLSDLAIVLFAFFAHEFIRKDAVQIRNGMASSIILFSLIFLFQNKRIKFLFLVFLASSFHMVALAALPLFFVKSHKIFRHNSFLLYIFVFSLIASVFFPVRKVLSMVSFVLPADVNAYLNWTDYLVPMSFTNPILLKQIIITIYVFLKRKKLFGNTFIYFLFRVYLLSTCYYLVFRDFEIISARLGSLFYAVEVPLLILIINHSNRNTIIKKSLLCLFYFMFLLINIFTYKFLGFEINIY</sequence>
<feature type="transmembrane region" description="Helical" evidence="1">
    <location>
        <begin position="140"/>
        <end position="162"/>
    </location>
</feature>
<dbReference type="PATRIC" id="fig|1291379.3.peg.205"/>
<dbReference type="STRING" id="1291379.TPE_0210"/>
<evidence type="ECO:0000313" key="3">
    <source>
        <dbReference type="Proteomes" id="UP000015620"/>
    </source>
</evidence>
<reference evidence="2 3" key="1">
    <citation type="journal article" date="2013" name="PLoS ONE">
        <title>Genome-Wide Relatedness of Treponema pedis, from Gingiva and Necrotic Skin Lesions of Pigs, with the Human Oral Pathogen Treponema denticola.</title>
        <authorList>
            <person name="Svartstrom O."/>
            <person name="Mushtaq M."/>
            <person name="Pringle M."/>
            <person name="Segerman B."/>
        </authorList>
    </citation>
    <scope>NUCLEOTIDE SEQUENCE [LARGE SCALE GENOMIC DNA]</scope>
    <source>
        <strain evidence="2">T A4</strain>
    </source>
</reference>
<feature type="transmembrane region" description="Helical" evidence="1">
    <location>
        <begin position="174"/>
        <end position="195"/>
    </location>
</feature>
<keyword evidence="1" id="KW-0812">Transmembrane</keyword>
<accession>S6A2J1</accession>
<dbReference type="AlphaFoldDB" id="S6A2J1"/>
<dbReference type="EMBL" id="CP004120">
    <property type="protein sequence ID" value="AGT42706.1"/>
    <property type="molecule type" value="Genomic_DNA"/>
</dbReference>
<dbReference type="KEGG" id="tped:TPE_0210"/>
<protein>
    <submittedName>
        <fullName evidence="2">Capsule biosynthesis protein</fullName>
    </submittedName>
</protein>
<keyword evidence="1" id="KW-1133">Transmembrane helix</keyword>
<feature type="transmembrane region" description="Helical" evidence="1">
    <location>
        <begin position="304"/>
        <end position="324"/>
    </location>
</feature>